<organism evidence="2 3">
    <name type="scientific">Gordonia phage BrutonGaster</name>
    <dbReference type="NCBI Taxonomy" id="2530116"/>
    <lineage>
        <taxon>Viruses</taxon>
        <taxon>Duplodnaviria</taxon>
        <taxon>Heunggongvirae</taxon>
        <taxon>Uroviricota</taxon>
        <taxon>Caudoviricetes</taxon>
        <taxon>Oneupvirus</taxon>
        <taxon>Oneupvirus brutongaster</taxon>
    </lineage>
</organism>
<dbReference type="EMBL" id="MK524501">
    <property type="protein sequence ID" value="QBP33264.1"/>
    <property type="molecule type" value="Genomic_DNA"/>
</dbReference>
<evidence type="ECO:0000256" key="1">
    <source>
        <dbReference type="SAM" id="MobiDB-lite"/>
    </source>
</evidence>
<proteinExistence type="predicted"/>
<name>A0A482JN46_9CAUD</name>
<reference evidence="2 3" key="1">
    <citation type="submission" date="2019-02" db="EMBL/GenBank/DDBJ databases">
        <authorList>
            <person name="Rowley M."/>
            <person name="Stucki C."/>
            <person name="Ghiringhelli B."/>
            <person name="Naegele L."/>
            <person name="Emmons C.B."/>
            <person name="Slowan-Pomeroy T."/>
            <person name="Briggs L.A."/>
            <person name="Garlena R.A."/>
            <person name="Russell D.A."/>
            <person name="Pope W.H."/>
            <person name="Molloy S.D."/>
            <person name="Jacobs-Sera D."/>
            <person name="Hatfull G.F."/>
        </authorList>
    </citation>
    <scope>NUCLEOTIDE SEQUENCE [LARGE SCALE GENOMIC DNA]</scope>
</reference>
<accession>A0A482JN46</accession>
<dbReference type="KEGG" id="vg:55012005"/>
<dbReference type="Proteomes" id="UP000295568">
    <property type="component" value="Segment"/>
</dbReference>
<sequence>MKLIGSDGKHVKVLTNPSEALDFAKHGSAQFIPVEGVRGPEGPAGPQGPPVSVSIASRSADAQPTTYPEGISIMEVGNDASWPVQFATVETVRFGVNRSFQTIVERTTAKSYRRTPQGSDNGWNAWVEWGAKGDKGDKGDTGSVGLTGATGPANTLSVGTVAKGSDAVVTITGSAPNQVLNVTLPKGDKGDKGDQGIQGVKGDPGDVSLAQMNSALALKANAYENGTLLVGGSYQGALYTHPENAAFVNIPHLYNDWAYLLNRGGSVTFTRNGVPVTPSNPQNLFTPDVGVCTLPVTSTSDVFVIEVTLDTSYPYTNIVSLVSPSWISAKDCKIEWFRSTDSTWVTALDATSRVNGLFQANCSASSEGTSKVRFTLTNLMTTSGPLRITQIANSAYNGKLASGPFIPRGGGTLYGPLSYSSDPVAANDLARKSYVDTQVQTRVPKATGTTRVYVRDGNGNENTIAYSVDPTGDAIVRRGGNSQIAVPLVPTADSHATPKKYVDDQVATRQVASEKGQANGYASLDAGGKVPITQLPSSIMEYQGTYNPATNTPNLVDGTGNTGDVYKIATDGTRNFGSGNIAFNAGDYVIYNGSKWEKSDTTDAVTSVAGKTGAVSLVKGDVGLGNVDNTSDLNKPISTATQTALDGKANASHTHTAADLPTIEKSKLSSAVQASLDKADTAKQESDIIFGPLPETGVAGKLYVVP</sequence>
<dbReference type="GeneID" id="55012005"/>
<evidence type="ECO:0000313" key="3">
    <source>
        <dbReference type="Proteomes" id="UP000295568"/>
    </source>
</evidence>
<keyword evidence="3" id="KW-1185">Reference proteome</keyword>
<evidence type="ECO:0000313" key="2">
    <source>
        <dbReference type="EMBL" id="QBP33264.1"/>
    </source>
</evidence>
<feature type="region of interest" description="Disordered" evidence="1">
    <location>
        <begin position="183"/>
        <end position="203"/>
    </location>
</feature>
<protein>
    <submittedName>
        <fullName evidence="2">Minor tail protein</fullName>
    </submittedName>
</protein>
<gene>
    <name evidence="2" type="primary">47</name>
    <name evidence="2" type="ORF">SEA_BRUTONGASTER_47</name>
</gene>
<dbReference type="RefSeq" id="YP_009820561.1">
    <property type="nucleotide sequence ID" value="NC_048169.1"/>
</dbReference>